<dbReference type="Pfam" id="PF12867">
    <property type="entry name" value="DinB_2"/>
    <property type="match status" value="1"/>
</dbReference>
<dbReference type="InterPro" id="IPR034660">
    <property type="entry name" value="DinB/YfiT-like"/>
</dbReference>
<evidence type="ECO:0000313" key="2">
    <source>
        <dbReference type="EMBL" id="MBA2876965.1"/>
    </source>
</evidence>
<evidence type="ECO:0000259" key="1">
    <source>
        <dbReference type="Pfam" id="PF12867"/>
    </source>
</evidence>
<organism evidence="2 3">
    <name type="scientific">Thermaerobacillus caldiproteolyticus</name>
    <dbReference type="NCBI Taxonomy" id="247480"/>
    <lineage>
        <taxon>Bacteria</taxon>
        <taxon>Bacillati</taxon>
        <taxon>Bacillota</taxon>
        <taxon>Bacilli</taxon>
        <taxon>Bacillales</taxon>
        <taxon>Anoxybacillaceae</taxon>
        <taxon>Thermaerobacillus</taxon>
    </lineage>
</organism>
<feature type="domain" description="DinB-like" evidence="1">
    <location>
        <begin position="24"/>
        <end position="160"/>
    </location>
</feature>
<comment type="caution">
    <text evidence="2">The sequence shown here is derived from an EMBL/GenBank/DDBJ whole genome shotgun (WGS) entry which is preliminary data.</text>
</comment>
<dbReference type="RefSeq" id="WP_181557610.1">
    <property type="nucleotide sequence ID" value="NZ_CP064060.1"/>
</dbReference>
<proteinExistence type="predicted"/>
<dbReference type="Proteomes" id="UP000523087">
    <property type="component" value="Unassembled WGS sequence"/>
</dbReference>
<evidence type="ECO:0000313" key="3">
    <source>
        <dbReference type="Proteomes" id="UP000523087"/>
    </source>
</evidence>
<dbReference type="EMBL" id="JACDUT010000026">
    <property type="protein sequence ID" value="MBA2876965.1"/>
    <property type="molecule type" value="Genomic_DNA"/>
</dbReference>
<protein>
    <submittedName>
        <fullName evidence="2">Putative damage-inducible protein DinB</fullName>
    </submittedName>
</protein>
<dbReference type="SUPFAM" id="SSF109854">
    <property type="entry name" value="DinB/YfiT-like putative metalloenzymes"/>
    <property type="match status" value="1"/>
</dbReference>
<accession>A0A7V9ZAB4</accession>
<keyword evidence="3" id="KW-1185">Reference proteome</keyword>
<dbReference type="Gene3D" id="1.20.120.450">
    <property type="entry name" value="dinb family like domain"/>
    <property type="match status" value="1"/>
</dbReference>
<sequence>MILDLKGEPKMEPIVGMLFSMVDGNYKRLKSIVAGMSQEELDYKGPNQAYNSTAQLIRHLAYVDLKWVYRIKGDPVPKLLEEKYGPMFDQNNQLPLIYGISLETLLTDYDDVFNMFQSVCYQLTDSELDKIVEYESGKKATIRWGIWHIADHNRYHQAHINQLRKWYKAEKNKVTGTFQ</sequence>
<dbReference type="InterPro" id="IPR024775">
    <property type="entry name" value="DinB-like"/>
</dbReference>
<name>A0A7V9ZAB4_9BACL</name>
<reference evidence="2 3" key="1">
    <citation type="submission" date="2020-07" db="EMBL/GenBank/DDBJ databases">
        <title>Genomic Encyclopedia of Type Strains, Phase IV (KMG-IV): sequencing the most valuable type-strain genomes for metagenomic binning, comparative biology and taxonomic classification.</title>
        <authorList>
            <person name="Goeker M."/>
        </authorList>
    </citation>
    <scope>NUCLEOTIDE SEQUENCE [LARGE SCALE GENOMIC DNA]</scope>
    <source>
        <strain evidence="2 3">DSM 15730</strain>
    </source>
</reference>
<gene>
    <name evidence="2" type="ORF">HNR31_003809</name>
</gene>
<dbReference type="AlphaFoldDB" id="A0A7V9ZAB4"/>